<evidence type="ECO:0000313" key="2">
    <source>
        <dbReference type="EMBL" id="RXK81205.1"/>
    </source>
</evidence>
<keyword evidence="1" id="KW-0472">Membrane</keyword>
<proteinExistence type="predicted"/>
<keyword evidence="1" id="KW-0812">Transmembrane</keyword>
<accession>A0A4Q1D2C1</accession>
<dbReference type="RefSeq" id="WP_129005459.1">
    <property type="nucleotide sequence ID" value="NZ_SDHZ01000004.1"/>
</dbReference>
<dbReference type="OrthoDB" id="676571at2"/>
<comment type="caution">
    <text evidence="2">The sequence shown here is derived from an EMBL/GenBank/DDBJ whole genome shotgun (WGS) entry which is preliminary data.</text>
</comment>
<evidence type="ECO:0008006" key="4">
    <source>
        <dbReference type="Google" id="ProtNLM"/>
    </source>
</evidence>
<feature type="transmembrane region" description="Helical" evidence="1">
    <location>
        <begin position="74"/>
        <end position="93"/>
    </location>
</feature>
<gene>
    <name evidence="2" type="ORF">ESB13_19900</name>
</gene>
<feature type="transmembrane region" description="Helical" evidence="1">
    <location>
        <begin position="38"/>
        <end position="68"/>
    </location>
</feature>
<keyword evidence="1" id="KW-1133">Transmembrane helix</keyword>
<dbReference type="AlphaFoldDB" id="A0A4Q1D2C1"/>
<dbReference type="EMBL" id="SDHZ01000004">
    <property type="protein sequence ID" value="RXK81205.1"/>
    <property type="molecule type" value="Genomic_DNA"/>
</dbReference>
<evidence type="ECO:0000256" key="1">
    <source>
        <dbReference type="SAM" id="Phobius"/>
    </source>
</evidence>
<protein>
    <recommendedName>
        <fullName evidence="4">Phage holin family protein</fullName>
    </recommendedName>
</protein>
<name>A0A4Q1D2C1_9BACT</name>
<sequence>MEKTQETFFKDSGDRIEAYVKDRLLLMKLQGARKLSKLAAMMFAVLVVAVLVFFIMLFLSVMLGYYFAELTGSLYLGFGILSAIYIILVIVLIKLRSTVLEKMVANTVISILFDPKDDEDDNDDESANLLNTGK</sequence>
<evidence type="ECO:0000313" key="3">
    <source>
        <dbReference type="Proteomes" id="UP000290545"/>
    </source>
</evidence>
<dbReference type="Proteomes" id="UP000290545">
    <property type="component" value="Unassembled WGS sequence"/>
</dbReference>
<keyword evidence="3" id="KW-1185">Reference proteome</keyword>
<reference evidence="2 3" key="1">
    <citation type="submission" date="2019-01" db="EMBL/GenBank/DDBJ databases">
        <title>Filimonas sp. strain TTM-71.</title>
        <authorList>
            <person name="Chen W.-M."/>
        </authorList>
    </citation>
    <scope>NUCLEOTIDE SEQUENCE [LARGE SCALE GENOMIC DNA]</scope>
    <source>
        <strain evidence="2 3">TTM-71</strain>
    </source>
</reference>
<organism evidence="2 3">
    <name type="scientific">Filimonas effusa</name>
    <dbReference type="NCBI Taxonomy" id="2508721"/>
    <lineage>
        <taxon>Bacteria</taxon>
        <taxon>Pseudomonadati</taxon>
        <taxon>Bacteroidota</taxon>
        <taxon>Chitinophagia</taxon>
        <taxon>Chitinophagales</taxon>
        <taxon>Chitinophagaceae</taxon>
        <taxon>Filimonas</taxon>
    </lineage>
</organism>